<keyword evidence="6" id="KW-1185">Reference proteome</keyword>
<feature type="region of interest" description="Disordered" evidence="2">
    <location>
        <begin position="504"/>
        <end position="578"/>
    </location>
</feature>
<evidence type="ECO:0000313" key="5">
    <source>
        <dbReference type="EMBL" id="EPQ14602.1"/>
    </source>
</evidence>
<dbReference type="InterPro" id="IPR049146">
    <property type="entry name" value="FAM186A_B_C"/>
</dbReference>
<evidence type="ECO:0000313" key="6">
    <source>
        <dbReference type="Proteomes" id="UP000052978"/>
    </source>
</evidence>
<feature type="compositionally biased region" description="Basic and acidic residues" evidence="2">
    <location>
        <begin position="769"/>
        <end position="779"/>
    </location>
</feature>
<feature type="region of interest" description="Disordered" evidence="2">
    <location>
        <begin position="2068"/>
        <end position="2100"/>
    </location>
</feature>
<dbReference type="Pfam" id="PF20869">
    <property type="entry name" value="FAM186A_PQQAQ"/>
    <property type="match status" value="9"/>
</dbReference>
<evidence type="ECO:0000256" key="2">
    <source>
        <dbReference type="SAM" id="MobiDB-lite"/>
    </source>
</evidence>
<feature type="compositionally biased region" description="Basic and acidic residues" evidence="2">
    <location>
        <begin position="511"/>
        <end position="536"/>
    </location>
</feature>
<feature type="region of interest" description="Disordered" evidence="2">
    <location>
        <begin position="769"/>
        <end position="891"/>
    </location>
</feature>
<protein>
    <submittedName>
        <fullName evidence="5">Protein FAM186A</fullName>
    </submittedName>
</protein>
<keyword evidence="1" id="KW-0175">Coiled coil</keyword>
<proteinExistence type="predicted"/>
<feature type="region of interest" description="Disordered" evidence="2">
    <location>
        <begin position="1818"/>
        <end position="1838"/>
    </location>
</feature>
<reference evidence="5 6" key="1">
    <citation type="journal article" date="2013" name="Nat. Commun.">
        <title>Genome analysis reveals insights into physiology and longevity of the Brandt's bat Myotis brandtii.</title>
        <authorList>
            <person name="Seim I."/>
            <person name="Fang X."/>
            <person name="Xiong Z."/>
            <person name="Lobanov A.V."/>
            <person name="Huang Z."/>
            <person name="Ma S."/>
            <person name="Feng Y."/>
            <person name="Turanov A.A."/>
            <person name="Zhu Y."/>
            <person name="Lenz T.L."/>
            <person name="Gerashchenko M.V."/>
            <person name="Fan D."/>
            <person name="Hee Yim S."/>
            <person name="Yao X."/>
            <person name="Jordan D."/>
            <person name="Xiong Y."/>
            <person name="Ma Y."/>
            <person name="Lyapunov A.N."/>
            <person name="Chen G."/>
            <person name="Kulakova O.I."/>
            <person name="Sun Y."/>
            <person name="Lee S.G."/>
            <person name="Bronson R.T."/>
            <person name="Moskalev A.A."/>
            <person name="Sunyaev S.R."/>
            <person name="Zhang G."/>
            <person name="Krogh A."/>
            <person name="Wang J."/>
            <person name="Gladyshev V.N."/>
        </authorList>
    </citation>
    <scope>NUCLEOTIDE SEQUENCE [LARGE SCALE GENOMIC DNA]</scope>
</reference>
<sequence length="2525" mass="280526">GINIQLSDIKKSVQGIIHRYTFDEFVETGRKVSLSEYKKQRTKVLEKVSFCANSADIKEKILIYILAWLKEWNAILSDMTEVDIDEHHHCIAQMEVLPKTFKAIEGNVKRLSVISTSLLEDKRKEEEKKMSRKALWKSWKERVIKRPATVHALTPNQMIGDEFATNTKVSEIQAMLQELIDTTMFNKLENNAINYIASTIENLSKALSSLNNEAKVINLHPEICISEESEKELSLKVIQELSEENERLQRKLQEAEEKYEQFIKFKALPTSTLKVLYEFSPKSSMGFSMTDEAASMDGAQRKETQGSVLKWDSASSHTAQVEMTPDLIEQQFPLLEKTPKIPSKDITEDKISLKKGDIYQKGWTDEYQSQKRKITKAPYEFETSRSNLSKQTSKQIVSKTKVDYDLDLQAQRKTSQEIQPLSIAKSKSFIESKSQHVLSNFPSIDTKSQGGKSGTSSKWERLRKYKIAYILEKCQVISDHKKKSTTELMAKESESVTSFQAVPFGSIQPDKSSEKVKIEGKEHQISSEITTSKEGKTEEEDTSVFTKKGKSQELVESQSKTSESTTVLGSPEGKSEQANLDEFHNAIMSFLKEKIDNTENPLDKKTVPEEELLLKKAEVEKLGIIKAKMEEYFQNVARAVAKILRKYKDIKIAGQIREKQMKQTTVSFMPGLHLQEPISPKSEISSLLSSESMDPVIQNLTQEILTEIDAPVVSIAGKDHMEKENQRQEEYLQEVQEESLNMNLKHQLQERNLWKMSYKSIKKDLQKLQMKEGKQEQQKQDQWQEEVWEQHQKQRMQKQTEQDEKQKGMEEEEQQKQKQQWLEARGQKMKEQGVSLEEEGQQMEQLQKEVKHMELESSWKEEEEKQKPKRKGRDDESQWHQKAKEQLKIKEERPEELENVLSSTSIRLTPRWKNTWKRALLLRTKKKSHVNLADEKHSEPVIPPTSTQFSSPGPFSIPGQFPTKSIAVIHEEAEAQGITLSPEQAQALGITFTPQQAQEQGITLTPSQALAQGITLTPSQALAQGITLTPSQALAQGITLTPQQAQALDITLTPQQALAQGITLTPQQAQAQGITLTPQQAQAQGITLTPQQAQAQGITLTPQQAQAQGITLTPQQAQAQGITLTPQQAQAQGITLTPQQAQALDITLTPQQALAQGITLTPQQAQAQGITLTPQQAQAQGITLTPQQAQAQGITLTPQQAQAQGITLTPQQAQAQGITLTPQQAQAQGITLTPQQAQAQGITLTPQQAQAQGITLTPQQAQALDITLTPQQAQALDITLTPQQAQALDITLTPQQAQALDITLTPQQAQALDITLTPQQAQALDITLTPQQAQALDITLTPQQAQALDITLTPQQAQALDITLTPQQAQALDITLTPQQAQALDITLTPQQAQALDITLTPQQAQALDITLTPQQAQALDITLTPQQAQALDITLTPQQAQALDITLTPQQAQALDITLTPQQAQALDITLTPQLAQALDITLSPQQAQALGITLTHEQFKALMVTLTPEKSQGLGVTLTHEQVQALRAPVILQQEETLRDHITPIQGQTLKAPAQAHDMILTPEQSQAMQIPVTTQQAQILGVPITQGQDEALGVTITPQQAEAQAQARALMFTLTPENAQIWGITHTNEQAPAVGITLTPEQKHVLEVPLTFDQAQALETPLTAEQAWKLGVAITPEMAQKVSHTLFLKQGKALGIGPTYEQAQSFGSPLTLNQARALRIPNAWLSIITRRHEQSLGAPLTSDKAQVLGSPLTREQVQPSGAPFTPGQAQPMGITHMSKQSLEPRAPPINEQFSQFRAGPSSGHTQEVGIFSIPDKSIKPSAPHMPKPSTRLAPSTLKPFQESKTSLLSGQSTTSRTRWPLVPSALIDEKTPGFKVSSTSLQTSGFPFTQAPFVSGKSRGKGSFGRELPSSKQTLVSKGQFTPVKFLAPEVPPTPGKLSVSGPPPTLGQPLTLDSPLSPRQILIPRDSLTPQSPLISKLPLASRQPLISGIPPASSQIPSLWAPLFPGKPLIPGAPSVPGELMESGLSTSEQPQAFQLPTACEQSPYLQAPSTLGELPAPQTFPGQAFPLWISPTPGHPPPPPTPSTPGKPPKDLSLKSKSALVHPGAPSFKVPQAPFTTKKFQISEVSDTSEEIQELRDSFTMEQLRTFQSYLTKYRTPVSQTPYIDEGALPTRMKPITSLPPLTTQLPKRSQIAPSEWDWKSRFPPISKPCVLTSVSGTKKLKMMIPPSSFQELKEQRYFVDVKAQRKNLILLNQTTETSGHPSELHTTARNLIIETLHTDTVRLGYLFRKYIAYRLIQRARNNIIKRILAIQNSGKGYETQNLYIMLNRIDGYQKKMMGVWTEKQKSLEQKRNQCLRKMMFLFSQLQDMYQLNLSQPVPLLIDKKQKPTPTKFIQQPFLELLMKEDRKSDIFKKFRQEDQMAAIWNADQSTTSYPITEKTSLHSLWAQLGGYPPIPMLLQLDVQSSFRKSLASIQSHTKELPKVLVVLVFLFGGLQMSLWNNMNKATSYNTTKPNLTLD</sequence>
<feature type="domain" description="FAM186A/B C-terminal" evidence="3">
    <location>
        <begin position="2241"/>
        <end position="2468"/>
    </location>
</feature>
<feature type="compositionally biased region" description="Pro residues" evidence="2">
    <location>
        <begin position="2079"/>
        <end position="2093"/>
    </location>
</feature>
<feature type="coiled-coil region" evidence="1">
    <location>
        <begin position="200"/>
        <end position="265"/>
    </location>
</feature>
<dbReference type="Proteomes" id="UP000052978">
    <property type="component" value="Unassembled WGS sequence"/>
</dbReference>
<feature type="compositionally biased region" description="Polar residues" evidence="2">
    <location>
        <begin position="944"/>
        <end position="953"/>
    </location>
</feature>
<evidence type="ECO:0000259" key="3">
    <source>
        <dbReference type="Pfam" id="PF20865"/>
    </source>
</evidence>
<dbReference type="Pfam" id="PF20865">
    <property type="entry name" value="FAM186A-B_C"/>
    <property type="match status" value="1"/>
</dbReference>
<evidence type="ECO:0000259" key="4">
    <source>
        <dbReference type="Pfam" id="PF20870"/>
    </source>
</evidence>
<feature type="domain" description="FAM186A/B N-terminal" evidence="4">
    <location>
        <begin position="2"/>
        <end position="215"/>
    </location>
</feature>
<dbReference type="PANTHER" id="PTHR33590:SF2">
    <property type="entry name" value="PROTEIN FAM186A"/>
    <property type="match status" value="1"/>
</dbReference>
<dbReference type="EMBL" id="KE164011">
    <property type="protein sequence ID" value="EPQ14602.1"/>
    <property type="molecule type" value="Genomic_DNA"/>
</dbReference>
<dbReference type="InterPro" id="IPR049144">
    <property type="entry name" value="FAM186A_B_N"/>
</dbReference>
<feature type="compositionally biased region" description="Basic and acidic residues" evidence="2">
    <location>
        <begin position="846"/>
        <end position="891"/>
    </location>
</feature>
<feature type="region of interest" description="Disordered" evidence="2">
    <location>
        <begin position="932"/>
        <end position="953"/>
    </location>
</feature>
<name>S7Q1A2_MYOBR</name>
<dbReference type="InterPro" id="IPR049147">
    <property type="entry name" value="FAM186A_PQQAQ"/>
</dbReference>
<accession>S7Q1A2</accession>
<feature type="non-terminal residue" evidence="5">
    <location>
        <position position="1"/>
    </location>
</feature>
<gene>
    <name evidence="5" type="ORF">D623_10022052</name>
</gene>
<dbReference type="Pfam" id="PF20870">
    <property type="entry name" value="FAM186A-B_N"/>
    <property type="match status" value="1"/>
</dbReference>
<organism evidence="5 6">
    <name type="scientific">Myotis brandtii</name>
    <name type="common">Brandt's bat</name>
    <dbReference type="NCBI Taxonomy" id="109478"/>
    <lineage>
        <taxon>Eukaryota</taxon>
        <taxon>Metazoa</taxon>
        <taxon>Chordata</taxon>
        <taxon>Craniata</taxon>
        <taxon>Vertebrata</taxon>
        <taxon>Euteleostomi</taxon>
        <taxon>Mammalia</taxon>
        <taxon>Eutheria</taxon>
        <taxon>Laurasiatheria</taxon>
        <taxon>Chiroptera</taxon>
        <taxon>Yangochiroptera</taxon>
        <taxon>Vespertilionidae</taxon>
        <taxon>Myotis</taxon>
    </lineage>
</organism>
<feature type="compositionally biased region" description="Basic and acidic residues" evidence="2">
    <location>
        <begin position="788"/>
        <end position="809"/>
    </location>
</feature>
<feature type="compositionally biased region" description="Polar residues" evidence="2">
    <location>
        <begin position="554"/>
        <end position="568"/>
    </location>
</feature>
<dbReference type="PANTHER" id="PTHR33590">
    <property type="entry name" value="GLUTENIN, HIGH MOLECULAR WEIGHT SUBUNIT PW212-RELATED PROTEIN"/>
    <property type="match status" value="1"/>
</dbReference>
<evidence type="ECO:0000256" key="1">
    <source>
        <dbReference type="SAM" id="Coils"/>
    </source>
</evidence>